<evidence type="ECO:0000313" key="3">
    <source>
        <dbReference type="Proteomes" id="UP000284395"/>
    </source>
</evidence>
<comment type="caution">
    <text evidence="2">The sequence shown here is derived from an EMBL/GenBank/DDBJ whole genome shotgun (WGS) entry which is preliminary data.</text>
</comment>
<keyword evidence="1" id="KW-0472">Membrane</keyword>
<keyword evidence="1" id="KW-0812">Transmembrane</keyword>
<proteinExistence type="predicted"/>
<dbReference type="OrthoDB" id="7349915at2"/>
<dbReference type="RefSeq" id="WP_120324025.1">
    <property type="nucleotide sequence ID" value="NZ_RAPF01000003.1"/>
</dbReference>
<dbReference type="Pfam" id="PF11188">
    <property type="entry name" value="DUF2975"/>
    <property type="match status" value="1"/>
</dbReference>
<feature type="transmembrane region" description="Helical" evidence="1">
    <location>
        <begin position="12"/>
        <end position="40"/>
    </location>
</feature>
<evidence type="ECO:0000313" key="2">
    <source>
        <dbReference type="EMBL" id="RKF21616.1"/>
    </source>
</evidence>
<dbReference type="Proteomes" id="UP000284395">
    <property type="component" value="Unassembled WGS sequence"/>
</dbReference>
<gene>
    <name evidence="2" type="ORF">D6851_06130</name>
</gene>
<keyword evidence="3" id="KW-1185">Reference proteome</keyword>
<feature type="transmembrane region" description="Helical" evidence="1">
    <location>
        <begin position="114"/>
        <end position="135"/>
    </location>
</feature>
<organism evidence="2 3">
    <name type="scientific">Altericroceibacterium spongiae</name>
    <dbReference type="NCBI Taxonomy" id="2320269"/>
    <lineage>
        <taxon>Bacteria</taxon>
        <taxon>Pseudomonadati</taxon>
        <taxon>Pseudomonadota</taxon>
        <taxon>Alphaproteobacteria</taxon>
        <taxon>Sphingomonadales</taxon>
        <taxon>Erythrobacteraceae</taxon>
        <taxon>Altericroceibacterium</taxon>
    </lineage>
</organism>
<reference evidence="2 3" key="1">
    <citation type="submission" date="2018-09" db="EMBL/GenBank/DDBJ databases">
        <title>Altererythrobacter spongiae sp. nov., isolated from a marine sponge.</title>
        <authorList>
            <person name="Zhuang L."/>
            <person name="Luo L."/>
        </authorList>
    </citation>
    <scope>NUCLEOTIDE SEQUENCE [LARGE SCALE GENOMIC DNA]</scope>
    <source>
        <strain evidence="2 3">HN-Y73</strain>
    </source>
</reference>
<name>A0A420ELX8_9SPHN</name>
<dbReference type="EMBL" id="RAPF01000003">
    <property type="protein sequence ID" value="RKF21616.1"/>
    <property type="molecule type" value="Genomic_DNA"/>
</dbReference>
<keyword evidence="1" id="KW-1133">Transmembrane helix</keyword>
<dbReference type="AlphaFoldDB" id="A0A420ELX8"/>
<sequence length="179" mass="18959">MRALSSDPLLAAARVILLIFLGAIAIGGAAVTIALLALPLYQGPLLYELAASGVTPGAEFVWVLALLFLLALAVLAMAFYFFLLLHRIVNSVGEGDPFIADNARRLTRMGWTALVSQLATIPLAAAASYIAAIAADAGENTHFDSSFSIDGLLLALVLFILARVFRKGTEMRQDLEGTV</sequence>
<feature type="transmembrane region" description="Helical" evidence="1">
    <location>
        <begin position="147"/>
        <end position="165"/>
    </location>
</feature>
<accession>A0A420ELX8</accession>
<protein>
    <submittedName>
        <fullName evidence="2">DUF2975 domain-containing protein</fullName>
    </submittedName>
</protein>
<evidence type="ECO:0000256" key="1">
    <source>
        <dbReference type="SAM" id="Phobius"/>
    </source>
</evidence>
<feature type="transmembrane region" description="Helical" evidence="1">
    <location>
        <begin position="60"/>
        <end position="83"/>
    </location>
</feature>
<dbReference type="InterPro" id="IPR021354">
    <property type="entry name" value="DUF2975"/>
</dbReference>